<keyword evidence="2" id="KW-1185">Reference proteome</keyword>
<dbReference type="Proteomes" id="UP000030907">
    <property type="component" value="Chromosome"/>
</dbReference>
<dbReference type="RefSeq" id="WP_039577340.1">
    <property type="nucleotide sequence ID" value="NZ_CP009122.1"/>
</dbReference>
<evidence type="ECO:0000313" key="1">
    <source>
        <dbReference type="EMBL" id="AJA10645.1"/>
    </source>
</evidence>
<accession>A0A0A7PKX6</accession>
<gene>
    <name evidence="1" type="ORF">SKP52_18880</name>
</gene>
<dbReference type="EMBL" id="CP009122">
    <property type="protein sequence ID" value="AJA10645.1"/>
    <property type="molecule type" value="Genomic_DNA"/>
</dbReference>
<organism evidence="1 2">
    <name type="scientific">Sphingopyxis fribergensis</name>
    <dbReference type="NCBI Taxonomy" id="1515612"/>
    <lineage>
        <taxon>Bacteria</taxon>
        <taxon>Pseudomonadati</taxon>
        <taxon>Pseudomonadota</taxon>
        <taxon>Alphaproteobacteria</taxon>
        <taxon>Sphingomonadales</taxon>
        <taxon>Sphingomonadaceae</taxon>
        <taxon>Sphingopyxis</taxon>
    </lineage>
</organism>
<dbReference type="OrthoDB" id="7449796at2"/>
<evidence type="ECO:0000313" key="2">
    <source>
        <dbReference type="Proteomes" id="UP000030907"/>
    </source>
</evidence>
<dbReference type="STRING" id="1515612.SKP52_18880"/>
<dbReference type="HOGENOM" id="CLU_1659608_0_0_5"/>
<dbReference type="KEGG" id="sphk:SKP52_18880"/>
<dbReference type="AlphaFoldDB" id="A0A0A7PKX6"/>
<protein>
    <submittedName>
        <fullName evidence="1">Putative secreted protein</fullName>
    </submittedName>
</protein>
<name>A0A0A7PKX6_9SPHN</name>
<proteinExistence type="predicted"/>
<sequence>MTPLGWAVAVMVAPAVPAAEAPSLTAWHGSWSGEGKAFGKPATATIDIAPGEDGSTRLAYRLRIAGTSQVAYSATASYVFDAKGRVRGKWTDSTGRTRVVLGGVDAAAWWTHWGSADVEIGRSTYVLEEGGRLVVSDSILQDDGSWRVFAMLRYTRTNG</sequence>
<reference evidence="1 2" key="1">
    <citation type="journal article" date="2015" name="Int. J. Syst. Evol. Microbiol.">
        <title>Description of Sphingopyxis fribergensis sp. nov. - a soil bacterium with the ability to degrade styrene and phenylacetic acid.</title>
        <authorList>
            <person name="Oelschlagel M."/>
            <person name="Ruckert C."/>
            <person name="Kalinowski J."/>
            <person name="Schmidt G."/>
            <person name="Schlomann M."/>
            <person name="Tischler D."/>
        </authorList>
    </citation>
    <scope>NUCLEOTIDE SEQUENCE [LARGE SCALE GENOMIC DNA]</scope>
    <source>
        <strain evidence="1 2">Kp5.2</strain>
    </source>
</reference>